<feature type="compositionally biased region" description="Basic and acidic residues" evidence="1">
    <location>
        <begin position="326"/>
        <end position="335"/>
    </location>
</feature>
<dbReference type="RefSeq" id="XP_028877385.1">
    <property type="nucleotide sequence ID" value="XM_029031310.1"/>
</dbReference>
<protein>
    <recommendedName>
        <fullName evidence="5">Mucin-associated surface protein (MASP)</fullName>
    </recommendedName>
</protein>
<feature type="compositionally biased region" description="Polar residues" evidence="1">
    <location>
        <begin position="250"/>
        <end position="262"/>
    </location>
</feature>
<reference evidence="3 4" key="1">
    <citation type="submission" date="2017-03" db="EMBL/GenBank/DDBJ databases">
        <title>An alternative strategy for trypanosome survival in the mammalian bloodstream revealed through genome and transcriptome analysis of the ubiquitous bovine parasite Trypanosoma (Megatrypanum) theileri.</title>
        <authorList>
            <person name="Kelly S."/>
            <person name="Ivens A."/>
            <person name="Mott A."/>
            <person name="O'Neill E."/>
            <person name="Emms D."/>
            <person name="Macleod O."/>
            <person name="Voorheis P."/>
            <person name="Matthews J."/>
            <person name="Matthews K."/>
            <person name="Carrington M."/>
        </authorList>
    </citation>
    <scope>NUCLEOTIDE SEQUENCE [LARGE SCALE GENOMIC DNA]</scope>
    <source>
        <strain evidence="3">Edinburgh</strain>
    </source>
</reference>
<sequence>MMSLRHFLCVLTIALCCVCSCVVADDKPKALEDKPEEIPPVHPPPLGVVPPVSSPCPSYSVAGSSESQCSNDSLVVSDRSQEEEASLKNQLVGEEQETASTGLGGGLNAGQAVQHSDPAKSVPATVLPNDKADLDVSLQKINLENHQHKRDKTKDSKNTLLVKGVAENERQNGNNRDNEAEASTAQTTSASLQGGRGINDNGSQVVSVNTGHDQGGGDQPKVEKTTEEKANAPGSEQAEEKRKSEKEAQSDSPTLSSTVNTDTQEHRSQQEQTPSSLESQSHNDTTENDTSTSTNSDTPNKPSNNEESTTTTTTTTTTTLPPELTNNKKGDADSS</sequence>
<proteinExistence type="predicted"/>
<dbReference type="VEuPathDB" id="TriTrypDB:TM35_000761020"/>
<feature type="compositionally biased region" description="Basic and acidic residues" evidence="1">
    <location>
        <begin position="220"/>
        <end position="230"/>
    </location>
</feature>
<keyword evidence="4" id="KW-1185">Reference proteome</keyword>
<gene>
    <name evidence="3" type="ORF">TM35_000761020</name>
</gene>
<feature type="compositionally biased region" description="Polar residues" evidence="1">
    <location>
        <begin position="200"/>
        <end position="212"/>
    </location>
</feature>
<feature type="compositionally biased region" description="Pro residues" evidence="1">
    <location>
        <begin position="40"/>
        <end position="54"/>
    </location>
</feature>
<dbReference type="EMBL" id="NBCO01000076">
    <property type="protein sequence ID" value="ORC83157.1"/>
    <property type="molecule type" value="Genomic_DNA"/>
</dbReference>
<evidence type="ECO:0000256" key="2">
    <source>
        <dbReference type="SAM" id="SignalP"/>
    </source>
</evidence>
<dbReference type="GeneID" id="39991090"/>
<feature type="compositionally biased region" description="Low complexity" evidence="1">
    <location>
        <begin position="182"/>
        <end position="191"/>
    </location>
</feature>
<feature type="chain" id="PRO_5012687680" description="Mucin-associated surface protein (MASP)" evidence="2">
    <location>
        <begin position="25"/>
        <end position="335"/>
    </location>
</feature>
<evidence type="ECO:0008006" key="5">
    <source>
        <dbReference type="Google" id="ProtNLM"/>
    </source>
</evidence>
<name>A0A1X0NGK5_9TRYP</name>
<feature type="compositionally biased region" description="Low complexity" evidence="1">
    <location>
        <begin position="288"/>
        <end position="319"/>
    </location>
</feature>
<evidence type="ECO:0000313" key="4">
    <source>
        <dbReference type="Proteomes" id="UP000192257"/>
    </source>
</evidence>
<feature type="compositionally biased region" description="Polar residues" evidence="1">
    <location>
        <begin position="270"/>
        <end position="282"/>
    </location>
</feature>
<organism evidence="3 4">
    <name type="scientific">Trypanosoma theileri</name>
    <dbReference type="NCBI Taxonomy" id="67003"/>
    <lineage>
        <taxon>Eukaryota</taxon>
        <taxon>Discoba</taxon>
        <taxon>Euglenozoa</taxon>
        <taxon>Kinetoplastea</taxon>
        <taxon>Metakinetoplastina</taxon>
        <taxon>Trypanosomatida</taxon>
        <taxon>Trypanosomatidae</taxon>
        <taxon>Trypanosoma</taxon>
    </lineage>
</organism>
<feature type="region of interest" description="Disordered" evidence="1">
    <location>
        <begin position="142"/>
        <end position="335"/>
    </location>
</feature>
<feature type="compositionally biased region" description="Basic and acidic residues" evidence="1">
    <location>
        <begin position="238"/>
        <end position="249"/>
    </location>
</feature>
<accession>A0A1X0NGK5</accession>
<feature type="compositionally biased region" description="Polar residues" evidence="1">
    <location>
        <begin position="62"/>
        <end position="74"/>
    </location>
</feature>
<dbReference type="AlphaFoldDB" id="A0A1X0NGK5"/>
<comment type="caution">
    <text evidence="3">The sequence shown here is derived from an EMBL/GenBank/DDBJ whole genome shotgun (WGS) entry which is preliminary data.</text>
</comment>
<evidence type="ECO:0000256" key="1">
    <source>
        <dbReference type="SAM" id="MobiDB-lite"/>
    </source>
</evidence>
<feature type="non-terminal residue" evidence="3">
    <location>
        <position position="335"/>
    </location>
</feature>
<evidence type="ECO:0000313" key="3">
    <source>
        <dbReference type="EMBL" id="ORC83157.1"/>
    </source>
</evidence>
<keyword evidence="2" id="KW-0732">Signal</keyword>
<dbReference type="Proteomes" id="UP000192257">
    <property type="component" value="Unassembled WGS sequence"/>
</dbReference>
<feature type="region of interest" description="Disordered" evidence="1">
    <location>
        <begin position="34"/>
        <end position="126"/>
    </location>
</feature>
<feature type="signal peptide" evidence="2">
    <location>
        <begin position="1"/>
        <end position="24"/>
    </location>
</feature>